<accession>A0A453ICV6</accession>
<dbReference type="Proteomes" id="UP000015105">
    <property type="component" value="Chromosome 4D"/>
</dbReference>
<organism evidence="1 2">
    <name type="scientific">Aegilops tauschii subsp. strangulata</name>
    <name type="common">Goatgrass</name>
    <dbReference type="NCBI Taxonomy" id="200361"/>
    <lineage>
        <taxon>Eukaryota</taxon>
        <taxon>Viridiplantae</taxon>
        <taxon>Streptophyta</taxon>
        <taxon>Embryophyta</taxon>
        <taxon>Tracheophyta</taxon>
        <taxon>Spermatophyta</taxon>
        <taxon>Magnoliopsida</taxon>
        <taxon>Liliopsida</taxon>
        <taxon>Poales</taxon>
        <taxon>Poaceae</taxon>
        <taxon>BOP clade</taxon>
        <taxon>Pooideae</taxon>
        <taxon>Triticodae</taxon>
        <taxon>Triticeae</taxon>
        <taxon>Triticinae</taxon>
        <taxon>Aegilops</taxon>
    </lineage>
</organism>
<reference evidence="2" key="1">
    <citation type="journal article" date="2014" name="Science">
        <title>Ancient hybridizations among the ancestral genomes of bread wheat.</title>
        <authorList>
            <consortium name="International Wheat Genome Sequencing Consortium,"/>
            <person name="Marcussen T."/>
            <person name="Sandve S.R."/>
            <person name="Heier L."/>
            <person name="Spannagl M."/>
            <person name="Pfeifer M."/>
            <person name="Jakobsen K.S."/>
            <person name="Wulff B.B."/>
            <person name="Steuernagel B."/>
            <person name="Mayer K.F."/>
            <person name="Olsen O.A."/>
        </authorList>
    </citation>
    <scope>NUCLEOTIDE SEQUENCE [LARGE SCALE GENOMIC DNA]</scope>
    <source>
        <strain evidence="2">cv. AL8/78</strain>
    </source>
</reference>
<reference evidence="1" key="3">
    <citation type="journal article" date="2017" name="Nature">
        <title>Genome sequence of the progenitor of the wheat D genome Aegilops tauschii.</title>
        <authorList>
            <person name="Luo M.C."/>
            <person name="Gu Y.Q."/>
            <person name="Puiu D."/>
            <person name="Wang H."/>
            <person name="Twardziok S.O."/>
            <person name="Deal K.R."/>
            <person name="Huo N."/>
            <person name="Zhu T."/>
            <person name="Wang L."/>
            <person name="Wang Y."/>
            <person name="McGuire P.E."/>
            <person name="Liu S."/>
            <person name="Long H."/>
            <person name="Ramasamy R.K."/>
            <person name="Rodriguez J.C."/>
            <person name="Van S.L."/>
            <person name="Yuan L."/>
            <person name="Wang Z."/>
            <person name="Xia Z."/>
            <person name="Xiao L."/>
            <person name="Anderson O.D."/>
            <person name="Ouyang S."/>
            <person name="Liang Y."/>
            <person name="Zimin A.V."/>
            <person name="Pertea G."/>
            <person name="Qi P."/>
            <person name="Bennetzen J.L."/>
            <person name="Dai X."/>
            <person name="Dawson M.W."/>
            <person name="Muller H.G."/>
            <person name="Kugler K."/>
            <person name="Rivarola-Duarte L."/>
            <person name="Spannagl M."/>
            <person name="Mayer K.F.X."/>
            <person name="Lu F.H."/>
            <person name="Bevan M.W."/>
            <person name="Leroy P."/>
            <person name="Li P."/>
            <person name="You F.M."/>
            <person name="Sun Q."/>
            <person name="Liu Z."/>
            <person name="Lyons E."/>
            <person name="Wicker T."/>
            <person name="Salzberg S.L."/>
            <person name="Devos K.M."/>
            <person name="Dvorak J."/>
        </authorList>
    </citation>
    <scope>NUCLEOTIDE SEQUENCE [LARGE SCALE GENOMIC DNA]</scope>
    <source>
        <strain evidence="1">cv. AL8/78</strain>
    </source>
</reference>
<dbReference type="EnsemblPlants" id="AET4Gv20519600.1">
    <property type="protein sequence ID" value="AET4Gv20519600.1"/>
    <property type="gene ID" value="AET4Gv20519600"/>
</dbReference>
<reference evidence="1" key="5">
    <citation type="journal article" date="2021" name="G3 (Bethesda)">
        <title>Aegilops tauschii genome assembly Aet v5.0 features greater sequence contiguity and improved annotation.</title>
        <authorList>
            <person name="Wang L."/>
            <person name="Zhu T."/>
            <person name="Rodriguez J.C."/>
            <person name="Deal K.R."/>
            <person name="Dubcovsky J."/>
            <person name="McGuire P.E."/>
            <person name="Lux T."/>
            <person name="Spannagl M."/>
            <person name="Mayer K.F.X."/>
            <person name="Baldrich P."/>
            <person name="Meyers B.C."/>
            <person name="Huo N."/>
            <person name="Gu Y.Q."/>
            <person name="Zhou H."/>
            <person name="Devos K.M."/>
            <person name="Bennetzen J.L."/>
            <person name="Unver T."/>
            <person name="Budak H."/>
            <person name="Gulick P.J."/>
            <person name="Galiba G."/>
            <person name="Kalapos B."/>
            <person name="Nelson D.R."/>
            <person name="Li P."/>
            <person name="You F.M."/>
            <person name="Luo M.C."/>
            <person name="Dvorak J."/>
        </authorList>
    </citation>
    <scope>NUCLEOTIDE SEQUENCE [LARGE SCALE GENOMIC DNA]</scope>
    <source>
        <strain evidence="1">cv. AL8/78</strain>
    </source>
</reference>
<name>A0A453ICV6_AEGTS</name>
<keyword evidence="2" id="KW-1185">Reference proteome</keyword>
<proteinExistence type="predicted"/>
<dbReference type="Gramene" id="AET4Gv20519600.1">
    <property type="protein sequence ID" value="AET4Gv20519600.1"/>
    <property type="gene ID" value="AET4Gv20519600"/>
</dbReference>
<reference evidence="2" key="2">
    <citation type="journal article" date="2017" name="Nat. Plants">
        <title>The Aegilops tauschii genome reveals multiple impacts of transposons.</title>
        <authorList>
            <person name="Zhao G."/>
            <person name="Zou C."/>
            <person name="Li K."/>
            <person name="Wang K."/>
            <person name="Li T."/>
            <person name="Gao L."/>
            <person name="Zhang X."/>
            <person name="Wang H."/>
            <person name="Yang Z."/>
            <person name="Liu X."/>
            <person name="Jiang W."/>
            <person name="Mao L."/>
            <person name="Kong X."/>
            <person name="Jiao Y."/>
            <person name="Jia J."/>
        </authorList>
    </citation>
    <scope>NUCLEOTIDE SEQUENCE [LARGE SCALE GENOMIC DNA]</scope>
    <source>
        <strain evidence="2">cv. AL8/78</strain>
    </source>
</reference>
<evidence type="ECO:0000313" key="1">
    <source>
        <dbReference type="EnsemblPlants" id="AET4Gv20519600.1"/>
    </source>
</evidence>
<reference evidence="1" key="4">
    <citation type="submission" date="2019-03" db="UniProtKB">
        <authorList>
            <consortium name="EnsemblPlants"/>
        </authorList>
    </citation>
    <scope>IDENTIFICATION</scope>
</reference>
<protein>
    <submittedName>
        <fullName evidence="1">Uncharacterized protein</fullName>
    </submittedName>
</protein>
<sequence length="107" mass="11935">GGGHCGCGRRVAVDSRQPHQPASQDRHKLTPSVVVRVRDCRRQAHMWSYGALMDGAMLRDLKIRGSSPHLSAAFTCLGRRTHGVAEYYVRCGKKRCVQKRETSAVFI</sequence>
<dbReference type="AlphaFoldDB" id="A0A453ICV6"/>
<evidence type="ECO:0000313" key="2">
    <source>
        <dbReference type="Proteomes" id="UP000015105"/>
    </source>
</evidence>